<dbReference type="AlphaFoldDB" id="A0A2H0UNU1"/>
<proteinExistence type="predicted"/>
<name>A0A2H0UNU1_9BACT</name>
<gene>
    <name evidence="1" type="ORF">COU11_00240</name>
</gene>
<reference evidence="2" key="1">
    <citation type="submission" date="2017-09" db="EMBL/GenBank/DDBJ databases">
        <title>Depth-based differentiation of microbial function through sediment-hosted aquifers and enrichment of novel symbionts in the deep terrestrial subsurface.</title>
        <authorList>
            <person name="Probst A.J."/>
            <person name="Ladd B."/>
            <person name="Jarett J.K."/>
            <person name="Geller-Mcgrath D.E."/>
            <person name="Sieber C.M.K."/>
            <person name="Emerson J.B."/>
            <person name="Anantharaman K."/>
            <person name="Thomas B.C."/>
            <person name="Malmstrom R."/>
            <person name="Stieglmeier M."/>
            <person name="Klingl A."/>
            <person name="Woyke T."/>
            <person name="Ryan C.M."/>
            <person name="Banfield J.F."/>
        </authorList>
    </citation>
    <scope>NUCLEOTIDE SEQUENCE [LARGE SCALE GENOMIC DNA]</scope>
</reference>
<evidence type="ECO:0000313" key="2">
    <source>
        <dbReference type="Proteomes" id="UP000229526"/>
    </source>
</evidence>
<organism evidence="1 2">
    <name type="scientific">Candidatus Harrisonbacteria bacterium CG10_big_fil_rev_8_21_14_0_10_49_15</name>
    <dbReference type="NCBI Taxonomy" id="1974587"/>
    <lineage>
        <taxon>Bacteria</taxon>
        <taxon>Candidatus Harrisoniibacteriota</taxon>
    </lineage>
</organism>
<protein>
    <submittedName>
        <fullName evidence="1">Uncharacterized protein</fullName>
    </submittedName>
</protein>
<accession>A0A2H0UNU1</accession>
<dbReference type="Proteomes" id="UP000229526">
    <property type="component" value="Unassembled WGS sequence"/>
</dbReference>
<sequence length="618" mass="68661">MENQTKDFLFKDFFESKTSQEEKKDEIFTAFIIDGSQIPESYFAAQVKKQQERGLGGVQLTHNFIKQSRELIVAEQRNSLERWLNYLKDSAYPDWFKIFTVKNIVGLSVFDREMDKFKKRGTTTVGPFPELIPEALARVFSLVKESKIEELPNFGRVYSEAFSQVDKEIKGASLNKGGILGQWRKFDMGSNPAILSNALISKGTGWCISDPGTSYLNLQDGDIYVYFTKVTDGQFTTPRIAIRMSYGKIAEVRGVAENQNLEPKMIKIAQEKIATLPGAAEYEKRISDMKTLADIDSRYEAGEELSIEDLRFIYEVDGLIENFGYYQDPRIIKILSGRKTDRRADLALIFKCAEEQIGLAGDEAIYGNIKYYDGSLDLNYIGIVEKLKLPERVKGDLSLNGITEVPALKLPIFVGGDLRLENIIDGDGLVFPEFVGGNLTLGRLKNASGLVLPKKVMGLLNLYSLESAEGLVLPEFVGTGIELSSLVSAKGLVLPKEMKGCSLELQSLKSAEGLILPEILNSGLNLCGLLSPKGLVLPKKIGGELNLYNLKNLDGLILPNEMSGDLYIPSVQDLSGVILPNMNGSSVIVANDFSEDKMKELQKLNPDTTILRNPFYEV</sequence>
<comment type="caution">
    <text evidence="1">The sequence shown here is derived from an EMBL/GenBank/DDBJ whole genome shotgun (WGS) entry which is preliminary data.</text>
</comment>
<evidence type="ECO:0000313" key="1">
    <source>
        <dbReference type="EMBL" id="PIR87435.1"/>
    </source>
</evidence>
<dbReference type="EMBL" id="PFBD01000002">
    <property type="protein sequence ID" value="PIR87435.1"/>
    <property type="molecule type" value="Genomic_DNA"/>
</dbReference>